<dbReference type="AlphaFoldDB" id="A0A4S4FP86"/>
<dbReference type="RefSeq" id="WP_136426514.1">
    <property type="nucleotide sequence ID" value="NZ_SSSM01000002.1"/>
</dbReference>
<feature type="binding site" evidence="3">
    <location>
        <position position="209"/>
    </location>
    <ligand>
        <name>a divalent metal cation</name>
        <dbReference type="ChEBI" id="CHEBI:60240"/>
    </ligand>
</feature>
<dbReference type="GO" id="GO:0005509">
    <property type="term" value="F:calcium ion binding"/>
    <property type="evidence" value="ECO:0007669"/>
    <property type="project" value="TreeGrafter"/>
</dbReference>
<gene>
    <name evidence="5" type="ORF">E6C64_04845</name>
</gene>
<evidence type="ECO:0000313" key="5">
    <source>
        <dbReference type="EMBL" id="THG32349.1"/>
    </source>
</evidence>
<dbReference type="OrthoDB" id="2633250at2"/>
<dbReference type="EMBL" id="SSSM01000002">
    <property type="protein sequence ID" value="THG32349.1"/>
    <property type="molecule type" value="Genomic_DNA"/>
</dbReference>
<evidence type="ECO:0000313" key="6">
    <source>
        <dbReference type="Proteomes" id="UP000309133"/>
    </source>
</evidence>
<comment type="cofactor">
    <cofactor evidence="3">
        <name>Zn(2+)</name>
        <dbReference type="ChEBI" id="CHEBI:29105"/>
    </cofactor>
    <text evidence="3">Binds 1 divalent metal cation per subunit.</text>
</comment>
<proteinExistence type="inferred from homology"/>
<feature type="binding site" evidence="3">
    <location>
        <position position="164"/>
    </location>
    <ligand>
        <name>a divalent metal cation</name>
        <dbReference type="ChEBI" id="CHEBI:60240"/>
    </ligand>
</feature>
<reference evidence="5 6" key="1">
    <citation type="submission" date="2019-04" db="EMBL/GenBank/DDBJ databases">
        <authorList>
            <person name="Jiang L."/>
        </authorList>
    </citation>
    <scope>NUCLEOTIDE SEQUENCE [LARGE SCALE GENOMIC DNA]</scope>
    <source>
        <strain evidence="5 6">YIM 131853</strain>
    </source>
</reference>
<dbReference type="PRINTS" id="PR01790">
    <property type="entry name" value="SMP30FAMILY"/>
</dbReference>
<accession>A0A4S4FP86</accession>
<dbReference type="Proteomes" id="UP000309133">
    <property type="component" value="Unassembled WGS sequence"/>
</dbReference>
<keyword evidence="3" id="KW-0479">Metal-binding</keyword>
<feature type="binding site" evidence="3">
    <location>
        <position position="118"/>
    </location>
    <ligand>
        <name>substrate</name>
    </ligand>
</feature>
<feature type="binding site" evidence="3">
    <location>
        <position position="31"/>
    </location>
    <ligand>
        <name>a divalent metal cation</name>
        <dbReference type="ChEBI" id="CHEBI:60240"/>
    </ligand>
</feature>
<sequence>MTKDGDTTLGFPPAAIGHPVIWRSGGAVLAESLVWQNGSLHWCDIPLGTLHIGSDSGAVDGSDDRVIRFDPPLASFQPRAGGGFVLALGADVVVCDETGDERRVLARISHAHAGIRNNEGKVDPTGAFQVGSMNMTTGEPDAAVYRVLGDGSVSTIRGGFGTANGFEWSADGTVAYLTDTSSQTVYRAPWTAEAGPGELQPWAVGRMHDGLTLDRDGFLWSGVYGDGAVVRLSPEGDVVERVEVPAPNVTSVVFGGDDGSVLLIATARGNLSEQDLERWPLSGGIFALRTRTAGYPVRSFAG</sequence>
<dbReference type="InterPro" id="IPR005511">
    <property type="entry name" value="SMP-30"/>
</dbReference>
<dbReference type="Gene3D" id="2.120.10.30">
    <property type="entry name" value="TolB, C-terminal domain"/>
    <property type="match status" value="1"/>
</dbReference>
<comment type="similarity">
    <text evidence="1">Belongs to the SMP-30/CGR1 family.</text>
</comment>
<dbReference type="GO" id="GO:0019853">
    <property type="term" value="P:L-ascorbic acid biosynthetic process"/>
    <property type="evidence" value="ECO:0007669"/>
    <property type="project" value="TreeGrafter"/>
</dbReference>
<keyword evidence="6" id="KW-1185">Reference proteome</keyword>
<evidence type="ECO:0000256" key="3">
    <source>
        <dbReference type="PIRSR" id="PIRSR605511-2"/>
    </source>
</evidence>
<dbReference type="InterPro" id="IPR013658">
    <property type="entry name" value="SGL"/>
</dbReference>
<dbReference type="InterPro" id="IPR011042">
    <property type="entry name" value="6-blade_b-propeller_TolB-like"/>
</dbReference>
<protein>
    <submittedName>
        <fullName evidence="5">SMP-30/gluconolactonase/LRE family protein</fullName>
    </submittedName>
</protein>
<name>A0A4S4FP86_9MICO</name>
<organism evidence="5 6">
    <name type="scientific">Naasia lichenicola</name>
    <dbReference type="NCBI Taxonomy" id="2565933"/>
    <lineage>
        <taxon>Bacteria</taxon>
        <taxon>Bacillati</taxon>
        <taxon>Actinomycetota</taxon>
        <taxon>Actinomycetes</taxon>
        <taxon>Micrococcales</taxon>
        <taxon>Microbacteriaceae</taxon>
        <taxon>Naasia</taxon>
    </lineage>
</organism>
<keyword evidence="3" id="KW-0862">Zinc</keyword>
<dbReference type="PANTHER" id="PTHR10907:SF47">
    <property type="entry name" value="REGUCALCIN"/>
    <property type="match status" value="1"/>
</dbReference>
<feature type="domain" description="SMP-30/Gluconolactonase/LRE-like region" evidence="4">
    <location>
        <begin position="29"/>
        <end position="268"/>
    </location>
</feature>
<evidence type="ECO:0000256" key="2">
    <source>
        <dbReference type="PIRSR" id="PIRSR605511-1"/>
    </source>
</evidence>
<dbReference type="PANTHER" id="PTHR10907">
    <property type="entry name" value="REGUCALCIN"/>
    <property type="match status" value="1"/>
</dbReference>
<feature type="active site" description="Proton donor/acceptor" evidence="2">
    <location>
        <position position="209"/>
    </location>
</feature>
<evidence type="ECO:0000256" key="1">
    <source>
        <dbReference type="ARBA" id="ARBA00008853"/>
    </source>
</evidence>
<comment type="caution">
    <text evidence="5">The sequence shown here is derived from an EMBL/GenBank/DDBJ whole genome shotgun (WGS) entry which is preliminary data.</text>
</comment>
<dbReference type="GO" id="GO:0004341">
    <property type="term" value="F:gluconolactonase activity"/>
    <property type="evidence" value="ECO:0007669"/>
    <property type="project" value="TreeGrafter"/>
</dbReference>
<feature type="binding site" evidence="3">
    <location>
        <position position="116"/>
    </location>
    <ligand>
        <name>substrate</name>
    </ligand>
</feature>
<dbReference type="SUPFAM" id="SSF63829">
    <property type="entry name" value="Calcium-dependent phosphotriesterase"/>
    <property type="match status" value="1"/>
</dbReference>
<dbReference type="Pfam" id="PF08450">
    <property type="entry name" value="SGL"/>
    <property type="match status" value="1"/>
</dbReference>
<evidence type="ECO:0000259" key="4">
    <source>
        <dbReference type="Pfam" id="PF08450"/>
    </source>
</evidence>